<name>A0A8X6R1N5_NEPPI</name>
<reference evidence="2" key="1">
    <citation type="submission" date="2020-08" db="EMBL/GenBank/DDBJ databases">
        <title>Multicomponent nature underlies the extraordinary mechanical properties of spider dragline silk.</title>
        <authorList>
            <person name="Kono N."/>
            <person name="Nakamura H."/>
            <person name="Mori M."/>
            <person name="Yoshida Y."/>
            <person name="Ohtoshi R."/>
            <person name="Malay A.D."/>
            <person name="Moran D.A.P."/>
            <person name="Tomita M."/>
            <person name="Numata K."/>
            <person name="Arakawa K."/>
        </authorList>
    </citation>
    <scope>NUCLEOTIDE SEQUENCE</scope>
</reference>
<evidence type="ECO:0000256" key="1">
    <source>
        <dbReference type="SAM" id="MobiDB-lite"/>
    </source>
</evidence>
<dbReference type="AlphaFoldDB" id="A0A8X6R1N5"/>
<dbReference type="Proteomes" id="UP000887013">
    <property type="component" value="Unassembled WGS sequence"/>
</dbReference>
<organism evidence="2 3">
    <name type="scientific">Nephila pilipes</name>
    <name type="common">Giant wood spider</name>
    <name type="synonym">Nephila maculata</name>
    <dbReference type="NCBI Taxonomy" id="299642"/>
    <lineage>
        <taxon>Eukaryota</taxon>
        <taxon>Metazoa</taxon>
        <taxon>Ecdysozoa</taxon>
        <taxon>Arthropoda</taxon>
        <taxon>Chelicerata</taxon>
        <taxon>Arachnida</taxon>
        <taxon>Araneae</taxon>
        <taxon>Araneomorphae</taxon>
        <taxon>Entelegynae</taxon>
        <taxon>Araneoidea</taxon>
        <taxon>Nephilidae</taxon>
        <taxon>Nephila</taxon>
    </lineage>
</organism>
<gene>
    <name evidence="2" type="ORF">NPIL_523901</name>
</gene>
<feature type="compositionally biased region" description="Basic and acidic residues" evidence="1">
    <location>
        <begin position="73"/>
        <end position="85"/>
    </location>
</feature>
<proteinExistence type="predicted"/>
<dbReference type="EMBL" id="BMAW01038883">
    <property type="protein sequence ID" value="GFU53661.1"/>
    <property type="molecule type" value="Genomic_DNA"/>
</dbReference>
<keyword evidence="3" id="KW-1185">Reference proteome</keyword>
<protein>
    <submittedName>
        <fullName evidence="2">Uncharacterized protein</fullName>
    </submittedName>
</protein>
<evidence type="ECO:0000313" key="2">
    <source>
        <dbReference type="EMBL" id="GFU53661.1"/>
    </source>
</evidence>
<feature type="region of interest" description="Disordered" evidence="1">
    <location>
        <begin position="73"/>
        <end position="92"/>
    </location>
</feature>
<comment type="caution">
    <text evidence="2">The sequence shown here is derived from an EMBL/GenBank/DDBJ whole genome shotgun (WGS) entry which is preliminary data.</text>
</comment>
<evidence type="ECO:0000313" key="3">
    <source>
        <dbReference type="Proteomes" id="UP000887013"/>
    </source>
</evidence>
<sequence>MKNNPLDGKERSEWLKVSRDLDGHAPIRLSGTLPITIKVFSSSFLVCVCVRVANAWMCERFQGQRMKIIKMEREESFSGEARHSDTPSAGNK</sequence>
<accession>A0A8X6R1N5</accession>